<keyword evidence="3 6" id="KW-0560">Oxidoreductase</keyword>
<gene>
    <name evidence="8" type="ORF">CLCR_07013</name>
</gene>
<dbReference type="PANTHER" id="PTHR24305">
    <property type="entry name" value="CYTOCHROME P450"/>
    <property type="match status" value="1"/>
</dbReference>
<dbReference type="STRING" id="86049.A0A1C1CP23"/>
<feature type="transmembrane region" description="Helical" evidence="7">
    <location>
        <begin position="34"/>
        <end position="60"/>
    </location>
</feature>
<dbReference type="VEuPathDB" id="FungiDB:G647_01250"/>
<keyword evidence="9" id="KW-1185">Reference proteome</keyword>
<dbReference type="InterPro" id="IPR001128">
    <property type="entry name" value="Cyt_P450"/>
</dbReference>
<dbReference type="SUPFAM" id="SSF48264">
    <property type="entry name" value="Cytochrome P450"/>
    <property type="match status" value="1"/>
</dbReference>
<dbReference type="Gene3D" id="1.10.630.10">
    <property type="entry name" value="Cytochrome P450"/>
    <property type="match status" value="1"/>
</dbReference>
<name>A0A1C1CP23_9EURO</name>
<keyword evidence="2 5" id="KW-0479">Metal-binding</keyword>
<dbReference type="EMBL" id="LGRB01000010">
    <property type="protein sequence ID" value="OCT50238.1"/>
    <property type="molecule type" value="Genomic_DNA"/>
</dbReference>
<evidence type="ECO:0000313" key="8">
    <source>
        <dbReference type="EMBL" id="OCT50238.1"/>
    </source>
</evidence>
<evidence type="ECO:0000256" key="4">
    <source>
        <dbReference type="ARBA" id="ARBA00023004"/>
    </source>
</evidence>
<accession>A0A1C1CP23</accession>
<dbReference type="GO" id="GO:0020037">
    <property type="term" value="F:heme binding"/>
    <property type="evidence" value="ECO:0007669"/>
    <property type="project" value="InterPro"/>
</dbReference>
<keyword evidence="6" id="KW-0503">Monooxygenase</keyword>
<keyword evidence="7" id="KW-1133">Transmembrane helix</keyword>
<evidence type="ECO:0000256" key="3">
    <source>
        <dbReference type="ARBA" id="ARBA00023002"/>
    </source>
</evidence>
<dbReference type="GO" id="GO:0016705">
    <property type="term" value="F:oxidoreductase activity, acting on paired donors, with incorporation or reduction of molecular oxygen"/>
    <property type="evidence" value="ECO:0007669"/>
    <property type="project" value="InterPro"/>
</dbReference>
<dbReference type="Proteomes" id="UP000094526">
    <property type="component" value="Unassembled WGS sequence"/>
</dbReference>
<evidence type="ECO:0000313" key="9">
    <source>
        <dbReference type="Proteomes" id="UP000094526"/>
    </source>
</evidence>
<evidence type="ECO:0000256" key="5">
    <source>
        <dbReference type="PIRSR" id="PIRSR602401-1"/>
    </source>
</evidence>
<dbReference type="GO" id="GO:0005506">
    <property type="term" value="F:iron ion binding"/>
    <property type="evidence" value="ECO:0007669"/>
    <property type="project" value="InterPro"/>
</dbReference>
<reference evidence="9" key="1">
    <citation type="submission" date="2015-07" db="EMBL/GenBank/DDBJ databases">
        <authorList>
            <person name="Teixeira M.M."/>
            <person name="Souza R.C."/>
            <person name="Almeida L.G."/>
            <person name="Vicente V.A."/>
            <person name="de Hoog S."/>
            <person name="Bocca A.L."/>
            <person name="de Almeida S.R."/>
            <person name="Vasconcelos A.T."/>
            <person name="Felipe M.S."/>
        </authorList>
    </citation>
    <scope>NUCLEOTIDE SEQUENCE [LARGE SCALE GENOMIC DNA]</scope>
    <source>
        <strain evidence="9">KSF</strain>
    </source>
</reference>
<evidence type="ECO:0000256" key="6">
    <source>
        <dbReference type="RuleBase" id="RU000461"/>
    </source>
</evidence>
<keyword evidence="7" id="KW-0472">Membrane</keyword>
<dbReference type="PRINTS" id="PR00385">
    <property type="entry name" value="P450"/>
</dbReference>
<dbReference type="InterPro" id="IPR036396">
    <property type="entry name" value="Cyt_P450_sf"/>
</dbReference>
<dbReference type="PANTHER" id="PTHR24305:SF234">
    <property type="entry name" value="CYTOCHROME P450"/>
    <property type="match status" value="1"/>
</dbReference>
<organism evidence="8 9">
    <name type="scientific">Cladophialophora carrionii</name>
    <dbReference type="NCBI Taxonomy" id="86049"/>
    <lineage>
        <taxon>Eukaryota</taxon>
        <taxon>Fungi</taxon>
        <taxon>Dikarya</taxon>
        <taxon>Ascomycota</taxon>
        <taxon>Pezizomycotina</taxon>
        <taxon>Eurotiomycetes</taxon>
        <taxon>Chaetothyriomycetidae</taxon>
        <taxon>Chaetothyriales</taxon>
        <taxon>Herpotrichiellaceae</taxon>
        <taxon>Cladophialophora</taxon>
    </lineage>
</organism>
<dbReference type="InterPro" id="IPR050121">
    <property type="entry name" value="Cytochrome_P450_monoxygenase"/>
</dbReference>
<dbReference type="VEuPathDB" id="FungiDB:CLCR_07013"/>
<dbReference type="PRINTS" id="PR00463">
    <property type="entry name" value="EP450I"/>
</dbReference>
<proteinExistence type="inferred from homology"/>
<dbReference type="InterPro" id="IPR002401">
    <property type="entry name" value="Cyt_P450_E_grp-I"/>
</dbReference>
<comment type="caution">
    <text evidence="8">The sequence shown here is derived from an EMBL/GenBank/DDBJ whole genome shotgun (WGS) entry which is preliminary data.</text>
</comment>
<dbReference type="CDD" id="cd11062">
    <property type="entry name" value="CYP58-like"/>
    <property type="match status" value="1"/>
</dbReference>
<evidence type="ECO:0000256" key="1">
    <source>
        <dbReference type="ARBA" id="ARBA00001971"/>
    </source>
</evidence>
<evidence type="ECO:0000256" key="7">
    <source>
        <dbReference type="SAM" id="Phobius"/>
    </source>
</evidence>
<dbReference type="OrthoDB" id="3945418at2759"/>
<dbReference type="Pfam" id="PF00067">
    <property type="entry name" value="p450"/>
    <property type="match status" value="1"/>
</dbReference>
<keyword evidence="7" id="KW-0812">Transmembrane</keyword>
<dbReference type="GO" id="GO:0004497">
    <property type="term" value="F:monooxygenase activity"/>
    <property type="evidence" value="ECO:0007669"/>
    <property type="project" value="UniProtKB-KW"/>
</dbReference>
<keyword evidence="4 5" id="KW-0408">Iron</keyword>
<dbReference type="AlphaFoldDB" id="A0A1C1CP23"/>
<sequence>MAGHDFSLQVAFDTTRDALVAFISRTRQMDVSTIIFGPVVATALFVPLLYVAFYIVVSIYRIYFHPLSRFPGPKKAAISNAWLLEMSNAGELEVVLERLHDEYGISNLTLRDFRKLREITRLGVKAVRIGPNELHLTDTSLYKTIYSQTKPWPKDADFYSGFGTPHTLFVEHDVALHKERRRLLNSFFSKSTIQSLEPMIVDKVKILMARIDRLDSSKPVNIGNAARCLNADFISEYAFAKSLDTLKVSNDCFEADFLTAFDASGRSLWTMIYSPVLRRVAQAMPRGITKRLSPEITKLLEFFDWSKLCVQAYRSREKADNGKPVMFDALTSLDVVNTAAEGVDILAAGTDTTAFSLCVGLYYILRDQAIYRKLMDALLAAIPDQRQMPTLPNLEKIEYLSACVKESVRVASAVPGRLPRVVPQDVQNLAVDGKRVPPGTTVGISAYTMHNSTELWGHDARSFHPERWLGEGGKKLDQYMVAFSKGARSCIGQNLAFAELTLALPYLLRNYEINLLPDSTIAANDYFTKAARHPGVLVYMSRRSF</sequence>
<evidence type="ECO:0000256" key="2">
    <source>
        <dbReference type="ARBA" id="ARBA00022723"/>
    </source>
</evidence>
<keyword evidence="5 6" id="KW-0349">Heme</keyword>
<comment type="cofactor">
    <cofactor evidence="1 5">
        <name>heme</name>
        <dbReference type="ChEBI" id="CHEBI:30413"/>
    </cofactor>
</comment>
<comment type="similarity">
    <text evidence="6">Belongs to the cytochrome P450 family.</text>
</comment>
<dbReference type="InterPro" id="IPR017972">
    <property type="entry name" value="Cyt_P450_CS"/>
</dbReference>
<protein>
    <submittedName>
        <fullName evidence="8">Cytochrome P450 oxidoreductase</fullName>
    </submittedName>
</protein>
<dbReference type="PROSITE" id="PS00086">
    <property type="entry name" value="CYTOCHROME_P450"/>
    <property type="match status" value="1"/>
</dbReference>
<feature type="binding site" description="axial binding residue" evidence="5">
    <location>
        <position position="490"/>
    </location>
    <ligand>
        <name>heme</name>
        <dbReference type="ChEBI" id="CHEBI:30413"/>
    </ligand>
    <ligandPart>
        <name>Fe</name>
        <dbReference type="ChEBI" id="CHEBI:18248"/>
    </ligandPart>
</feature>